<keyword evidence="4" id="KW-0238">DNA-binding</keyword>
<dbReference type="InterPro" id="IPR015421">
    <property type="entry name" value="PyrdxlP-dep_Trfase_major"/>
</dbReference>
<keyword evidence="5" id="KW-0804">Transcription</keyword>
<feature type="domain" description="HTH gntR-type" evidence="8">
    <location>
        <begin position="22"/>
        <end position="90"/>
    </location>
</feature>
<reference evidence="9 10" key="1">
    <citation type="journal article" date="2019" name="Microorganisms">
        <title>Systematic Affiliation and Genome Analysis of Subtercola vilae DB165(T) with Particular Emphasis on Cold Adaptation of an Isolate from a High-Altitude Cold Volcano Lake.</title>
        <authorList>
            <person name="Villalobos A.S."/>
            <person name="Wiese J."/>
            <person name="Imhoff J.F."/>
            <person name="Dorador C."/>
            <person name="Keller A."/>
            <person name="Hentschel U."/>
        </authorList>
    </citation>
    <scope>NUCLEOTIDE SEQUENCE [LARGE SCALE GENOMIC DNA]</scope>
    <source>
        <strain evidence="9 10">DB165</strain>
    </source>
</reference>
<feature type="compositionally biased region" description="Polar residues" evidence="6">
    <location>
        <begin position="107"/>
        <end position="118"/>
    </location>
</feature>
<dbReference type="Gene3D" id="1.10.10.10">
    <property type="entry name" value="Winged helix-like DNA-binding domain superfamily/Winged helix DNA-binding domain"/>
    <property type="match status" value="1"/>
</dbReference>
<keyword evidence="9" id="KW-0808">Transferase</keyword>
<dbReference type="PROSITE" id="PS50949">
    <property type="entry name" value="HTH_GNTR"/>
    <property type="match status" value="1"/>
</dbReference>
<keyword evidence="3" id="KW-0805">Transcription regulation</keyword>
<dbReference type="GO" id="GO:0003677">
    <property type="term" value="F:DNA binding"/>
    <property type="evidence" value="ECO:0007669"/>
    <property type="project" value="UniProtKB-KW"/>
</dbReference>
<dbReference type="GO" id="GO:0003700">
    <property type="term" value="F:DNA-binding transcription factor activity"/>
    <property type="evidence" value="ECO:0007669"/>
    <property type="project" value="InterPro"/>
</dbReference>
<proteinExistence type="inferred from homology"/>
<dbReference type="CDD" id="cd00609">
    <property type="entry name" value="AAT_like"/>
    <property type="match status" value="1"/>
</dbReference>
<dbReference type="GO" id="GO:0030170">
    <property type="term" value="F:pyridoxal phosphate binding"/>
    <property type="evidence" value="ECO:0007669"/>
    <property type="project" value="InterPro"/>
</dbReference>
<evidence type="ECO:0000256" key="6">
    <source>
        <dbReference type="SAM" id="MobiDB-lite"/>
    </source>
</evidence>
<dbReference type="PANTHER" id="PTHR46577:SF1">
    <property type="entry name" value="HTH-TYPE TRANSCRIPTIONAL REGULATORY PROTEIN GABR"/>
    <property type="match status" value="1"/>
</dbReference>
<evidence type="ECO:0000313" key="10">
    <source>
        <dbReference type="Proteomes" id="UP000306192"/>
    </source>
</evidence>
<dbReference type="Gene3D" id="3.40.640.10">
    <property type="entry name" value="Type I PLP-dependent aspartate aminotransferase-like (Major domain)"/>
    <property type="match status" value="1"/>
</dbReference>
<dbReference type="OrthoDB" id="199743at2"/>
<accession>A0A4T2CCK1</accession>
<dbReference type="InterPro" id="IPR015424">
    <property type="entry name" value="PyrdxlP-dep_Trfase"/>
</dbReference>
<evidence type="ECO:0000259" key="8">
    <source>
        <dbReference type="PROSITE" id="PS50949"/>
    </source>
</evidence>
<evidence type="ECO:0000256" key="5">
    <source>
        <dbReference type="ARBA" id="ARBA00023163"/>
    </source>
</evidence>
<dbReference type="PRINTS" id="PR00035">
    <property type="entry name" value="HTHGNTR"/>
</dbReference>
<dbReference type="Proteomes" id="UP000306192">
    <property type="component" value="Unassembled WGS sequence"/>
</dbReference>
<dbReference type="EMBL" id="QYRT01000001">
    <property type="protein sequence ID" value="TIH40991.1"/>
    <property type="molecule type" value="Genomic_DNA"/>
</dbReference>
<keyword evidence="9" id="KW-0032">Aminotransferase</keyword>
<evidence type="ECO:0000259" key="7">
    <source>
        <dbReference type="PROSITE" id="PS50206"/>
    </source>
</evidence>
<name>A0A4T2CCK1_9MICO</name>
<sequence>MTALHLSARALDQLLGDWKTGASTYSSLADRIRLLVLDGRIPAGSRLPAERELSARLTLSRSTIGAAYAELRASGFLRSVRGSGSIAQQPAPGSTGTTRLRRPEDPPTQSTLNGSADSYGSVPSVPSAPSAAFAAFAETEQFTTAWSATGWSISSPDRTAGNHTARNRTARNHTAAVIPATPSLLNFTQAALPAIAGVAEAFAASLDDLTAQLATPGFEPFGLQQLRQAIADRYAERGLPTHPDEILVTSGALQGLNLIARTLLSRGDRVVVETPTYPHAADALVAAGARLVPVAVTAGEGWHEDAMLQAFARTAPALAFLMPDFQNPTGESMGNDMRHRLVEAAERSGTVIVADETTAELNIDREGEFANLASLGDVVLLGSASKTMWGGLRIGWVRASRPLIRRLLIARASVDVGTPILEQLVATRLVPQTTALVALRREQLRFGRDTLHALLAERLPEWSVPHLHGGLCSWVNLGRPVSSQLALSVRTRGVLMNAGPRFGLDGAFERFMRIPLSYSPAETERAVDALQHAWLSLDARAATPDPSVYDMV</sequence>
<dbReference type="Pfam" id="PF00155">
    <property type="entry name" value="Aminotran_1_2"/>
    <property type="match status" value="1"/>
</dbReference>
<dbReference type="InterPro" id="IPR001763">
    <property type="entry name" value="Rhodanese-like_dom"/>
</dbReference>
<comment type="similarity">
    <text evidence="1">In the C-terminal section; belongs to the class-I pyridoxal-phosphate-dependent aminotransferase family.</text>
</comment>
<dbReference type="RefSeq" id="WP_136640336.1">
    <property type="nucleotide sequence ID" value="NZ_QYRT01000001.1"/>
</dbReference>
<dbReference type="SMART" id="SM00345">
    <property type="entry name" value="HTH_GNTR"/>
    <property type="match status" value="1"/>
</dbReference>
<dbReference type="InterPro" id="IPR051446">
    <property type="entry name" value="HTH_trans_reg/aminotransferase"/>
</dbReference>
<dbReference type="PANTHER" id="PTHR46577">
    <property type="entry name" value="HTH-TYPE TRANSCRIPTIONAL REGULATORY PROTEIN GABR"/>
    <property type="match status" value="1"/>
</dbReference>
<organism evidence="9 10">
    <name type="scientific">Subtercola vilae</name>
    <dbReference type="NCBI Taxonomy" id="2056433"/>
    <lineage>
        <taxon>Bacteria</taxon>
        <taxon>Bacillati</taxon>
        <taxon>Actinomycetota</taxon>
        <taxon>Actinomycetes</taxon>
        <taxon>Micrococcales</taxon>
        <taxon>Microbacteriaceae</taxon>
        <taxon>Subtercola</taxon>
    </lineage>
</organism>
<dbReference type="AlphaFoldDB" id="A0A4T2CCK1"/>
<protein>
    <submittedName>
        <fullName evidence="9">PLP-dependent aminotransferase family protein</fullName>
    </submittedName>
</protein>
<dbReference type="Pfam" id="PF00392">
    <property type="entry name" value="GntR"/>
    <property type="match status" value="1"/>
</dbReference>
<keyword evidence="10" id="KW-1185">Reference proteome</keyword>
<dbReference type="GO" id="GO:0008483">
    <property type="term" value="F:transaminase activity"/>
    <property type="evidence" value="ECO:0007669"/>
    <property type="project" value="UniProtKB-KW"/>
</dbReference>
<dbReference type="SUPFAM" id="SSF46785">
    <property type="entry name" value="Winged helix' DNA-binding domain"/>
    <property type="match status" value="1"/>
</dbReference>
<feature type="domain" description="Rhodanese" evidence="7">
    <location>
        <begin position="464"/>
        <end position="483"/>
    </location>
</feature>
<dbReference type="InterPro" id="IPR004839">
    <property type="entry name" value="Aminotransferase_I/II_large"/>
</dbReference>
<dbReference type="InterPro" id="IPR036390">
    <property type="entry name" value="WH_DNA-bd_sf"/>
</dbReference>
<keyword evidence="2" id="KW-0663">Pyridoxal phosphate</keyword>
<dbReference type="InterPro" id="IPR036388">
    <property type="entry name" value="WH-like_DNA-bd_sf"/>
</dbReference>
<dbReference type="InterPro" id="IPR000524">
    <property type="entry name" value="Tscrpt_reg_HTH_GntR"/>
</dbReference>
<evidence type="ECO:0000256" key="3">
    <source>
        <dbReference type="ARBA" id="ARBA00023015"/>
    </source>
</evidence>
<evidence type="ECO:0000256" key="1">
    <source>
        <dbReference type="ARBA" id="ARBA00005384"/>
    </source>
</evidence>
<gene>
    <name evidence="9" type="ORF">D4765_00930</name>
</gene>
<feature type="compositionally biased region" description="Polar residues" evidence="6">
    <location>
        <begin position="85"/>
        <end position="98"/>
    </location>
</feature>
<dbReference type="CDD" id="cd07377">
    <property type="entry name" value="WHTH_GntR"/>
    <property type="match status" value="1"/>
</dbReference>
<dbReference type="SUPFAM" id="SSF53383">
    <property type="entry name" value="PLP-dependent transferases"/>
    <property type="match status" value="1"/>
</dbReference>
<evidence type="ECO:0000256" key="2">
    <source>
        <dbReference type="ARBA" id="ARBA00022898"/>
    </source>
</evidence>
<feature type="region of interest" description="Disordered" evidence="6">
    <location>
        <begin position="82"/>
        <end position="123"/>
    </location>
</feature>
<comment type="caution">
    <text evidence="9">The sequence shown here is derived from an EMBL/GenBank/DDBJ whole genome shotgun (WGS) entry which is preliminary data.</text>
</comment>
<evidence type="ECO:0000256" key="4">
    <source>
        <dbReference type="ARBA" id="ARBA00023125"/>
    </source>
</evidence>
<evidence type="ECO:0000313" key="9">
    <source>
        <dbReference type="EMBL" id="TIH40991.1"/>
    </source>
</evidence>
<dbReference type="PROSITE" id="PS50206">
    <property type="entry name" value="RHODANESE_3"/>
    <property type="match status" value="1"/>
</dbReference>